<feature type="domain" description="CBS" evidence="4">
    <location>
        <begin position="286"/>
        <end position="342"/>
    </location>
</feature>
<feature type="domain" description="CBS" evidence="4">
    <location>
        <begin position="210"/>
        <end position="267"/>
    </location>
</feature>
<dbReference type="eggNOG" id="COG0517">
    <property type="taxonomic scope" value="Bacteria"/>
</dbReference>
<evidence type="ECO:0000313" key="5">
    <source>
        <dbReference type="EMBL" id="ABU58915.1"/>
    </source>
</evidence>
<dbReference type="PROSITE" id="PS51371">
    <property type="entry name" value="CBS"/>
    <property type="match status" value="4"/>
</dbReference>
<dbReference type="InterPro" id="IPR011322">
    <property type="entry name" value="N-reg_PII-like_a/b"/>
</dbReference>
<evidence type="ECO:0000256" key="3">
    <source>
        <dbReference type="PROSITE-ProRule" id="PRU00703"/>
    </source>
</evidence>
<evidence type="ECO:0000313" key="6">
    <source>
        <dbReference type="Proteomes" id="UP000000263"/>
    </source>
</evidence>
<dbReference type="Pfam" id="PF00571">
    <property type="entry name" value="CBS"/>
    <property type="match status" value="4"/>
</dbReference>
<dbReference type="Gene3D" id="3.10.580.10">
    <property type="entry name" value="CBS-domain"/>
    <property type="match status" value="2"/>
</dbReference>
<dbReference type="InterPro" id="IPR000644">
    <property type="entry name" value="CBS_dom"/>
</dbReference>
<evidence type="ECO:0000256" key="1">
    <source>
        <dbReference type="ARBA" id="ARBA00010554"/>
    </source>
</evidence>
<dbReference type="SUPFAM" id="SSF54631">
    <property type="entry name" value="CBS-domain pair"/>
    <property type="match status" value="2"/>
</dbReference>
<comment type="similarity">
    <text evidence="1">Belongs to the UPF0166 family.</text>
</comment>
<dbReference type="CDD" id="cd04586">
    <property type="entry name" value="CBS_pair_BON_assoc"/>
    <property type="match status" value="1"/>
</dbReference>
<dbReference type="AlphaFoldDB" id="A7NMY6"/>
<dbReference type="STRING" id="383372.Rcas_2844"/>
<feature type="domain" description="CBS" evidence="4">
    <location>
        <begin position="125"/>
        <end position="181"/>
    </location>
</feature>
<dbReference type="EMBL" id="CP000804">
    <property type="protein sequence ID" value="ABU58915.1"/>
    <property type="molecule type" value="Genomic_DNA"/>
</dbReference>
<dbReference type="KEGG" id="rca:Rcas_2844"/>
<keyword evidence="6" id="KW-1185">Reference proteome</keyword>
<dbReference type="PANTHER" id="PTHR43080">
    <property type="entry name" value="CBS DOMAIN-CONTAINING PROTEIN CBSX3, MITOCHONDRIAL"/>
    <property type="match status" value="1"/>
</dbReference>
<dbReference type="InterPro" id="IPR003793">
    <property type="entry name" value="UPF0166"/>
</dbReference>
<gene>
    <name evidence="5" type="ordered locus">Rcas_2844</name>
</gene>
<accession>A7NMY6</accession>
<dbReference type="SMART" id="SM00116">
    <property type="entry name" value="CBS"/>
    <property type="match status" value="4"/>
</dbReference>
<dbReference type="Proteomes" id="UP000000263">
    <property type="component" value="Chromosome"/>
</dbReference>
<dbReference type="Pfam" id="PF02641">
    <property type="entry name" value="DUF190"/>
    <property type="match status" value="1"/>
</dbReference>
<dbReference type="PANTHER" id="PTHR43080:SF29">
    <property type="entry name" value="OS02G0818000 PROTEIN"/>
    <property type="match status" value="1"/>
</dbReference>
<dbReference type="HOGENOM" id="CLU_051799_0_0_0"/>
<evidence type="ECO:0000256" key="2">
    <source>
        <dbReference type="ARBA" id="ARBA00023122"/>
    </source>
</evidence>
<dbReference type="CDD" id="cd02205">
    <property type="entry name" value="CBS_pair_SF"/>
    <property type="match status" value="1"/>
</dbReference>
<organism evidence="5 6">
    <name type="scientific">Roseiflexus castenholzii (strain DSM 13941 / HLO8)</name>
    <dbReference type="NCBI Taxonomy" id="383372"/>
    <lineage>
        <taxon>Bacteria</taxon>
        <taxon>Bacillati</taxon>
        <taxon>Chloroflexota</taxon>
        <taxon>Chloroflexia</taxon>
        <taxon>Chloroflexales</taxon>
        <taxon>Roseiflexineae</taxon>
        <taxon>Roseiflexaceae</taxon>
        <taxon>Roseiflexus</taxon>
    </lineage>
</organism>
<dbReference type="SUPFAM" id="SSF54913">
    <property type="entry name" value="GlnB-like"/>
    <property type="match status" value="1"/>
</dbReference>
<feature type="domain" description="CBS" evidence="4">
    <location>
        <begin position="374"/>
        <end position="428"/>
    </location>
</feature>
<reference evidence="5 6" key="1">
    <citation type="submission" date="2007-08" db="EMBL/GenBank/DDBJ databases">
        <title>Complete sequence of Roseiflexus castenholzii DSM 13941.</title>
        <authorList>
            <consortium name="US DOE Joint Genome Institute"/>
            <person name="Copeland A."/>
            <person name="Lucas S."/>
            <person name="Lapidus A."/>
            <person name="Barry K."/>
            <person name="Glavina del Rio T."/>
            <person name="Dalin E."/>
            <person name="Tice H."/>
            <person name="Pitluck S."/>
            <person name="Thompson L.S."/>
            <person name="Brettin T."/>
            <person name="Bruce D."/>
            <person name="Detter J.C."/>
            <person name="Han C."/>
            <person name="Tapia R."/>
            <person name="Schmutz J."/>
            <person name="Larimer F."/>
            <person name="Land M."/>
            <person name="Hauser L."/>
            <person name="Kyrpides N."/>
            <person name="Mikhailova N."/>
            <person name="Bryant D.A."/>
            <person name="Hanada S."/>
            <person name="Tsukatani Y."/>
            <person name="Richardson P."/>
        </authorList>
    </citation>
    <scope>NUCLEOTIDE SEQUENCE [LARGE SCALE GENOMIC DNA]</scope>
    <source>
        <strain evidence="6">DSM 13941 / HLO8</strain>
    </source>
</reference>
<dbReference type="OrthoDB" id="9795599at2"/>
<dbReference type="InterPro" id="IPR046342">
    <property type="entry name" value="CBS_dom_sf"/>
</dbReference>
<name>A7NMY6_ROSCS</name>
<dbReference type="InterPro" id="IPR051257">
    <property type="entry name" value="Diverse_CBS-Domain"/>
</dbReference>
<sequence>MDLSGHAQQVWIFLGESDQWHGRPLSLALLEMLKRNGIAGGTVLRGIAGYGAHSFIHTTSLVELSSDLPVIVTFVDRPDRVARVMPEIMSMVREGLITTIPVEVLKYTSRAVGPFPAHLTVADIMSRQVVSVRPDTPIAVIVELLIDRALRSAPVVDAENRVVGIITDGDLLTRGATELPLALQRELSLAERAAAVEILAERPHTAADLMTPDPVTLPMTTPLAEAAAIMADRGLKRIPVVDEQHRLVGMVSRYDLLSTVAEGLRQRPAEPVVPSGGAPQTVGDIMMTGIPTVRPDTPLAETLDHLLETDKRRVVVVDEHHHVVGIISDGDVLRRAAKRVRSGALRALAAWFGGGARPPGLEVAAEGRTAADVMTSPVVTLPADAPITEAVRLMMTHKIKRIPVVDADKRFVGMVGRAGVLAALSRRT</sequence>
<proteinExistence type="inferred from homology"/>
<protein>
    <submittedName>
        <fullName evidence="5">CBS domain containing protein</fullName>
    </submittedName>
</protein>
<dbReference type="RefSeq" id="WP_012121339.1">
    <property type="nucleotide sequence ID" value="NC_009767.1"/>
</dbReference>
<dbReference type="InterPro" id="IPR015867">
    <property type="entry name" value="N-reg_PII/ATP_PRibTrfase_C"/>
</dbReference>
<dbReference type="eggNOG" id="COG1993">
    <property type="taxonomic scope" value="Bacteria"/>
</dbReference>
<keyword evidence="2 3" id="KW-0129">CBS domain</keyword>
<dbReference type="Gene3D" id="3.30.70.120">
    <property type="match status" value="1"/>
</dbReference>
<evidence type="ECO:0000259" key="4">
    <source>
        <dbReference type="PROSITE" id="PS51371"/>
    </source>
</evidence>